<protein>
    <submittedName>
        <fullName evidence="2">DUF1768-domain-containing protein</fullName>
    </submittedName>
</protein>
<dbReference type="EMBL" id="CP089280">
    <property type="protein sequence ID" value="USP81612.1"/>
    <property type="molecule type" value="Genomic_DNA"/>
</dbReference>
<dbReference type="Proteomes" id="UP001056012">
    <property type="component" value="Chromosome 7"/>
</dbReference>
<reference evidence="2" key="1">
    <citation type="submission" date="2021-12" db="EMBL/GenBank/DDBJ databases">
        <title>Curvularia clavata genome.</title>
        <authorList>
            <person name="Cao Y."/>
        </authorList>
    </citation>
    <scope>NUCLEOTIDE SEQUENCE</scope>
    <source>
        <strain evidence="2">Yc1106</strain>
    </source>
</reference>
<organism evidence="2 3">
    <name type="scientific">Curvularia clavata</name>
    <dbReference type="NCBI Taxonomy" id="95742"/>
    <lineage>
        <taxon>Eukaryota</taxon>
        <taxon>Fungi</taxon>
        <taxon>Dikarya</taxon>
        <taxon>Ascomycota</taxon>
        <taxon>Pezizomycotina</taxon>
        <taxon>Dothideomycetes</taxon>
        <taxon>Pleosporomycetidae</taxon>
        <taxon>Pleosporales</taxon>
        <taxon>Pleosporineae</taxon>
        <taxon>Pleosporaceae</taxon>
        <taxon>Curvularia</taxon>
    </lineage>
</organism>
<dbReference type="AlphaFoldDB" id="A0A9Q8ZE38"/>
<accession>A0A9Q8ZE38</accession>
<dbReference type="SUPFAM" id="SSF143990">
    <property type="entry name" value="YbiA-like"/>
    <property type="match status" value="1"/>
</dbReference>
<keyword evidence="3" id="KW-1185">Reference proteome</keyword>
<sequence>MSNSPEQSVQSQGEEPVLFFLPRDDNGYLSNMYLNNFVYEDGRKFNCVEQFFHAGKAELFGDHEALDQIMKVRNGRKQKSLGRKVKGFVEEEWKAGKYQILLLLDGS</sequence>
<gene>
    <name evidence="2" type="ORF">yc1106_08886</name>
</gene>
<dbReference type="OrthoDB" id="206452at2759"/>
<feature type="domain" description="NADAR" evidence="1">
    <location>
        <begin position="20"/>
        <end position="101"/>
    </location>
</feature>
<proteinExistence type="predicted"/>
<dbReference type="InterPro" id="IPR037238">
    <property type="entry name" value="YbiA-like_sf"/>
</dbReference>
<dbReference type="CDD" id="cd15457">
    <property type="entry name" value="NADAR"/>
    <property type="match status" value="1"/>
</dbReference>
<evidence type="ECO:0000259" key="1">
    <source>
        <dbReference type="Pfam" id="PF08719"/>
    </source>
</evidence>
<dbReference type="Gene3D" id="1.10.357.40">
    <property type="entry name" value="YbiA-like"/>
    <property type="match status" value="1"/>
</dbReference>
<name>A0A9Q8ZE38_CURCL</name>
<dbReference type="InterPro" id="IPR012816">
    <property type="entry name" value="NADAR"/>
</dbReference>
<dbReference type="Pfam" id="PF08719">
    <property type="entry name" value="NADAR"/>
    <property type="match status" value="1"/>
</dbReference>
<evidence type="ECO:0000313" key="2">
    <source>
        <dbReference type="EMBL" id="USP81612.1"/>
    </source>
</evidence>
<dbReference type="VEuPathDB" id="FungiDB:yc1106_08886"/>
<evidence type="ECO:0000313" key="3">
    <source>
        <dbReference type="Proteomes" id="UP001056012"/>
    </source>
</evidence>